<reference evidence="5" key="1">
    <citation type="submission" date="2021-02" db="EMBL/GenBank/DDBJ databases">
        <authorList>
            <person name="Nowell W R."/>
        </authorList>
    </citation>
    <scope>NUCLEOTIDE SEQUENCE</scope>
</reference>
<dbReference type="SUPFAM" id="SSF46565">
    <property type="entry name" value="Chaperone J-domain"/>
    <property type="match status" value="1"/>
</dbReference>
<evidence type="ECO:0000256" key="1">
    <source>
        <dbReference type="ARBA" id="ARBA00023186"/>
    </source>
</evidence>
<dbReference type="Proteomes" id="UP000682733">
    <property type="component" value="Unassembled WGS sequence"/>
</dbReference>
<feature type="transmembrane region" description="Helical" evidence="3">
    <location>
        <begin position="80"/>
        <end position="101"/>
    </location>
</feature>
<evidence type="ECO:0000259" key="4">
    <source>
        <dbReference type="PROSITE" id="PS50076"/>
    </source>
</evidence>
<feature type="domain" description="J" evidence="4">
    <location>
        <begin position="238"/>
        <end position="303"/>
    </location>
</feature>
<evidence type="ECO:0000313" key="6">
    <source>
        <dbReference type="EMBL" id="CAF4038393.1"/>
    </source>
</evidence>
<dbReference type="SMART" id="SM00271">
    <property type="entry name" value="DnaJ"/>
    <property type="match status" value="1"/>
</dbReference>
<dbReference type="InterPro" id="IPR051938">
    <property type="entry name" value="Apopto_cytoskel_mod"/>
</dbReference>
<evidence type="ECO:0000256" key="2">
    <source>
        <dbReference type="SAM" id="MobiDB-lite"/>
    </source>
</evidence>
<name>A0A8S2EI47_9BILA</name>
<gene>
    <name evidence="5" type="ORF">OVA965_LOCUS25348</name>
    <name evidence="6" type="ORF">TMI583_LOCUS26074</name>
</gene>
<dbReference type="Proteomes" id="UP000677228">
    <property type="component" value="Unassembled WGS sequence"/>
</dbReference>
<organism evidence="5 7">
    <name type="scientific">Didymodactylos carnosus</name>
    <dbReference type="NCBI Taxonomy" id="1234261"/>
    <lineage>
        <taxon>Eukaryota</taxon>
        <taxon>Metazoa</taxon>
        <taxon>Spiralia</taxon>
        <taxon>Gnathifera</taxon>
        <taxon>Rotifera</taxon>
        <taxon>Eurotatoria</taxon>
        <taxon>Bdelloidea</taxon>
        <taxon>Philodinida</taxon>
        <taxon>Philodinidae</taxon>
        <taxon>Didymodactylos</taxon>
    </lineage>
</organism>
<dbReference type="PANTHER" id="PTHR44145:SF3">
    <property type="entry name" value="DNAJ HOMOLOG SUBFAMILY A MEMBER 3, MITOCHONDRIAL"/>
    <property type="match status" value="1"/>
</dbReference>
<keyword evidence="3" id="KW-1133">Transmembrane helix</keyword>
<dbReference type="InterPro" id="IPR001623">
    <property type="entry name" value="DnaJ_domain"/>
</dbReference>
<accession>A0A8S2EI47</accession>
<dbReference type="Pfam" id="PF00226">
    <property type="entry name" value="DnaJ"/>
    <property type="match status" value="1"/>
</dbReference>
<dbReference type="PROSITE" id="PS50076">
    <property type="entry name" value="DNAJ_2"/>
    <property type="match status" value="1"/>
</dbReference>
<evidence type="ECO:0000256" key="3">
    <source>
        <dbReference type="SAM" id="Phobius"/>
    </source>
</evidence>
<dbReference type="EMBL" id="CAJOBA010037234">
    <property type="protein sequence ID" value="CAF4038393.1"/>
    <property type="molecule type" value="Genomic_DNA"/>
</dbReference>
<protein>
    <recommendedName>
        <fullName evidence="4">J domain-containing protein</fullName>
    </recommendedName>
</protein>
<dbReference type="PANTHER" id="PTHR44145">
    <property type="entry name" value="DNAJ HOMOLOG SUBFAMILY A MEMBER 3, MITOCHONDRIAL"/>
    <property type="match status" value="1"/>
</dbReference>
<keyword evidence="3" id="KW-0812">Transmembrane</keyword>
<dbReference type="InterPro" id="IPR036869">
    <property type="entry name" value="J_dom_sf"/>
</dbReference>
<feature type="non-terminal residue" evidence="5">
    <location>
        <position position="1"/>
    </location>
</feature>
<evidence type="ECO:0000313" key="5">
    <source>
        <dbReference type="EMBL" id="CAF1230388.1"/>
    </source>
</evidence>
<sequence>IIQSLKSKCLKHLKLKYPGYNDYRILSFQFHISHKFQQLLYYPFYIIDYIYRSQDYQCLLNGVNKTIVGNRQYSFSKVTLVTLATTYPFTFTFLTIIGSFFNSNFHIYLSMMYKSTLQYTFPIILLLSTVLGIFFTYYPRVYRLREKRKKWHMYKTQSFHFKYDFDKRDQYAYRQQQYYTRQKVYENEYQRKRYEYYKQKQEKNEYYREKFYGKQEKQKSRQSSQPPPPSSSTNQNVDLYAILGVNKTSTDKEIKSAYLSKAKELHPDRNPGNQDVEEKFKLVNQAYVILSDKHQREQYDQHGYSNVKYN</sequence>
<dbReference type="CDD" id="cd06257">
    <property type="entry name" value="DnaJ"/>
    <property type="match status" value="1"/>
</dbReference>
<dbReference type="Gene3D" id="1.10.287.110">
    <property type="entry name" value="DnaJ domain"/>
    <property type="match status" value="1"/>
</dbReference>
<dbReference type="PRINTS" id="PR00625">
    <property type="entry name" value="JDOMAIN"/>
</dbReference>
<feature type="region of interest" description="Disordered" evidence="2">
    <location>
        <begin position="213"/>
        <end position="237"/>
    </location>
</feature>
<comment type="caution">
    <text evidence="5">The sequence shown here is derived from an EMBL/GenBank/DDBJ whole genome shotgun (WGS) entry which is preliminary data.</text>
</comment>
<keyword evidence="3" id="KW-0472">Membrane</keyword>
<keyword evidence="1" id="KW-0143">Chaperone</keyword>
<dbReference type="AlphaFoldDB" id="A0A8S2EI47"/>
<proteinExistence type="predicted"/>
<feature type="transmembrane region" description="Helical" evidence="3">
    <location>
        <begin position="121"/>
        <end position="139"/>
    </location>
</feature>
<evidence type="ECO:0000313" key="7">
    <source>
        <dbReference type="Proteomes" id="UP000677228"/>
    </source>
</evidence>
<dbReference type="EMBL" id="CAJNOK010015691">
    <property type="protein sequence ID" value="CAF1230388.1"/>
    <property type="molecule type" value="Genomic_DNA"/>
</dbReference>